<evidence type="ECO:0000313" key="4">
    <source>
        <dbReference type="Proteomes" id="UP001524547"/>
    </source>
</evidence>
<evidence type="ECO:0000256" key="1">
    <source>
        <dbReference type="SAM" id="MobiDB-lite"/>
    </source>
</evidence>
<dbReference type="EMBL" id="JAMZEJ010000001">
    <property type="protein sequence ID" value="MCQ8239555.1"/>
    <property type="molecule type" value="Genomic_DNA"/>
</dbReference>
<dbReference type="InterPro" id="IPR010466">
    <property type="entry name" value="DUF1058"/>
</dbReference>
<keyword evidence="4" id="KW-1185">Reference proteome</keyword>
<feature type="region of interest" description="Disordered" evidence="1">
    <location>
        <begin position="118"/>
        <end position="198"/>
    </location>
</feature>
<evidence type="ECO:0000256" key="2">
    <source>
        <dbReference type="SAM" id="SignalP"/>
    </source>
</evidence>
<dbReference type="Proteomes" id="UP001524547">
    <property type="component" value="Unassembled WGS sequence"/>
</dbReference>
<dbReference type="RefSeq" id="WP_422918289.1">
    <property type="nucleotide sequence ID" value="NZ_JAMZEJ010000001.1"/>
</dbReference>
<accession>A0ABT1VTP4</accession>
<organism evidence="3 4">
    <name type="scientific">Rhizosaccharibacter radicis</name>
    <dbReference type="NCBI Taxonomy" id="2782605"/>
    <lineage>
        <taxon>Bacteria</taxon>
        <taxon>Pseudomonadati</taxon>
        <taxon>Pseudomonadota</taxon>
        <taxon>Alphaproteobacteria</taxon>
        <taxon>Acetobacterales</taxon>
        <taxon>Acetobacteraceae</taxon>
        <taxon>Rhizosaccharibacter</taxon>
    </lineage>
</organism>
<comment type="caution">
    <text evidence="3">The sequence shown here is derived from an EMBL/GenBank/DDBJ whole genome shotgun (WGS) entry which is preliminary data.</text>
</comment>
<reference evidence="3 4" key="1">
    <citation type="submission" date="2022-06" db="EMBL/GenBank/DDBJ databases">
        <title>Rhizosaccharibacter gen. nov. sp. nov. KSS12, endophytic bacteria isolated from sugarcane.</title>
        <authorList>
            <person name="Pitiwittayakul N."/>
        </authorList>
    </citation>
    <scope>NUCLEOTIDE SEQUENCE [LARGE SCALE GENOMIC DNA]</scope>
    <source>
        <strain evidence="3 4">KSS12</strain>
    </source>
</reference>
<feature type="chain" id="PRO_5046939777" evidence="2">
    <location>
        <begin position="44"/>
        <end position="198"/>
    </location>
</feature>
<feature type="signal peptide" evidence="2">
    <location>
        <begin position="1"/>
        <end position="43"/>
    </location>
</feature>
<sequence length="198" mass="20869">MWSLLDRRVDVPRMVVAAARALRAGCLLCCSLVCCSLASPASAQDADRGGARSLEARLSAAALLRAGPDEGFPWIARLPAGAPVEIGSCTEGWRWCDVMAKQHHGWLPGDQLLGSFGGGERSVSDAAAASTVPVRPFKPHAPGQGVEPEGPAFHWRWPAPDDPEPLHSPREGTIPFGRPPAGSPPEEPEQRGPPPTGP</sequence>
<dbReference type="Pfam" id="PF06347">
    <property type="entry name" value="SH3_4"/>
    <property type="match status" value="1"/>
</dbReference>
<name>A0ABT1VTP4_9PROT</name>
<gene>
    <name evidence="3" type="ORF">NFI88_01695</name>
</gene>
<keyword evidence="2" id="KW-0732">Signal</keyword>
<feature type="compositionally biased region" description="Pro residues" evidence="1">
    <location>
        <begin position="177"/>
        <end position="198"/>
    </location>
</feature>
<protein>
    <submittedName>
        <fullName evidence="3">SH3 domain-containing protein</fullName>
    </submittedName>
</protein>
<proteinExistence type="predicted"/>
<evidence type="ECO:0000313" key="3">
    <source>
        <dbReference type="EMBL" id="MCQ8239555.1"/>
    </source>
</evidence>